<dbReference type="AlphaFoldDB" id="C6LCJ2"/>
<dbReference type="eggNOG" id="COG1053">
    <property type="taxonomic scope" value="Bacteria"/>
</dbReference>
<dbReference type="InterPro" id="IPR030664">
    <property type="entry name" value="SdhA/FrdA/AprA"/>
</dbReference>
<feature type="region of interest" description="Disordered" evidence="4">
    <location>
        <begin position="1"/>
        <end position="21"/>
    </location>
</feature>
<sequence>MMESVRKVEATREARMAAEPRRLTAEEKDNLLKEFHPDYREEAFEEIKVGPNKGQKANKELVHLLHSNSRLLNSKTDLSNPDYDVDVLVIGGGGAGASCAIEAHNAGANVMIVTKLRIGDANTMMAEGGIQAADKENDSPVQHYLDAFGGGHFAAKPELVKRLVMEAPDAIKWLNELGVEFDKEDDGRMITTHGGGTSRKRMHAAKDYSGAEIMRTLRDEVLNRQIPVVEFTSAVELIKDDKGQVAGAVLLNMETGDYSVARAKTVVLATGGAGRMHYQGFPTSNHYGATADGLIMGYRAGAKLLYQDSIQYHPTGAVYPSQLLGALVTEKVRSLGAQLVNAEGEAYIHPLETRDVNASGVIRECQEGRGVEVPGGQKGVWLDTPMIEILGGEGTIEARIPAMFRMYMKYGIDMRKVPILIYPTLHYQNGGVEIEADGFTKAIPNLLVAGEAVGGIHGRNRLMGNSLLDIIVFGRNAGKAAAAKAKDVTLGAMTLEHVEKYAEELAAANATEEGVSPLLLPKYARHESAVE</sequence>
<dbReference type="Gene3D" id="3.50.50.60">
    <property type="entry name" value="FAD/NAD(P)-binding domain"/>
    <property type="match status" value="1"/>
</dbReference>
<dbReference type="SUPFAM" id="SSF56425">
    <property type="entry name" value="Succinate dehydrogenase/fumarate reductase flavoprotein, catalytic domain"/>
    <property type="match status" value="1"/>
</dbReference>
<dbReference type="Pfam" id="PF00890">
    <property type="entry name" value="FAD_binding_2"/>
    <property type="match status" value="1"/>
</dbReference>
<dbReference type="GO" id="GO:0033765">
    <property type="term" value="F:steroid dehydrogenase activity, acting on the CH-CH group of donors"/>
    <property type="evidence" value="ECO:0007669"/>
    <property type="project" value="UniProtKB-ARBA"/>
</dbReference>
<keyword evidence="1" id="KW-0285">Flavoprotein</keyword>
<dbReference type="Gene3D" id="3.90.700.10">
    <property type="entry name" value="Succinate dehydrogenase/fumarate reductase flavoprotein, catalytic domain"/>
    <property type="match status" value="1"/>
</dbReference>
<accession>C6LCJ2</accession>
<dbReference type="EMBL" id="ACCL02000005">
    <property type="protein sequence ID" value="EET61656.1"/>
    <property type="molecule type" value="Genomic_DNA"/>
</dbReference>
<reference evidence="6" key="1">
    <citation type="submission" date="2009-07" db="EMBL/GenBank/DDBJ databases">
        <authorList>
            <person name="Weinstock G."/>
            <person name="Sodergren E."/>
            <person name="Clifton S."/>
            <person name="Fulton L."/>
            <person name="Fulton B."/>
            <person name="Courtney L."/>
            <person name="Fronick C."/>
            <person name="Harrison M."/>
            <person name="Strong C."/>
            <person name="Farmer C."/>
            <person name="Delahaunty K."/>
            <person name="Markovic C."/>
            <person name="Hall O."/>
            <person name="Minx P."/>
            <person name="Tomlinson C."/>
            <person name="Mitreva M."/>
            <person name="Nelson J."/>
            <person name="Hou S."/>
            <person name="Wollam A."/>
            <person name="Pepin K.H."/>
            <person name="Johnson M."/>
            <person name="Bhonagiri V."/>
            <person name="Nash W.E."/>
            <person name="Warren W."/>
            <person name="Chinwalla A."/>
            <person name="Mardis E.R."/>
            <person name="Wilson R.K."/>
        </authorList>
    </citation>
    <scope>NUCLEOTIDE SEQUENCE [LARGE SCALE GENOMIC DNA]</scope>
    <source>
        <strain evidence="6">DSM 14469</strain>
    </source>
</reference>
<feature type="active site" description="Proton acceptor" evidence="3">
    <location>
        <position position="354"/>
    </location>
</feature>
<evidence type="ECO:0000256" key="2">
    <source>
        <dbReference type="ARBA" id="ARBA00023002"/>
    </source>
</evidence>
<gene>
    <name evidence="6" type="ORF">BRYFOR_06339</name>
</gene>
<evidence type="ECO:0000256" key="1">
    <source>
        <dbReference type="ARBA" id="ARBA00022630"/>
    </source>
</evidence>
<dbReference type="PANTHER" id="PTHR11632:SF51">
    <property type="entry name" value="SUCCINATE DEHYDROGENASE [UBIQUINONE] FLAVOPROTEIN SUBUNIT, MITOCHONDRIAL"/>
    <property type="match status" value="1"/>
</dbReference>
<keyword evidence="2" id="KW-0560">Oxidoreductase</keyword>
<dbReference type="PANTHER" id="PTHR11632">
    <property type="entry name" value="SUCCINATE DEHYDROGENASE 2 FLAVOPROTEIN SUBUNIT"/>
    <property type="match status" value="1"/>
</dbReference>
<feature type="domain" description="FAD-dependent oxidoreductase 2 FAD-binding" evidence="5">
    <location>
        <begin position="86"/>
        <end position="467"/>
    </location>
</feature>
<comment type="caution">
    <text evidence="6">The sequence shown here is derived from an EMBL/GenBank/DDBJ whole genome shotgun (WGS) entry which is preliminary data.</text>
</comment>
<dbReference type="STRING" id="168384.SAMN05660368_00116"/>
<dbReference type="InterPro" id="IPR003953">
    <property type="entry name" value="FAD-dep_OxRdtase_2_FAD-bd"/>
</dbReference>
<dbReference type="InterPro" id="IPR036188">
    <property type="entry name" value="FAD/NAD-bd_sf"/>
</dbReference>
<evidence type="ECO:0000259" key="5">
    <source>
        <dbReference type="Pfam" id="PF00890"/>
    </source>
</evidence>
<evidence type="ECO:0000313" key="7">
    <source>
        <dbReference type="Proteomes" id="UP000005561"/>
    </source>
</evidence>
<organism evidence="6 7">
    <name type="scientific">Marvinbryantia formatexigens DSM 14469</name>
    <dbReference type="NCBI Taxonomy" id="478749"/>
    <lineage>
        <taxon>Bacteria</taxon>
        <taxon>Bacillati</taxon>
        <taxon>Bacillota</taxon>
        <taxon>Clostridia</taxon>
        <taxon>Lachnospirales</taxon>
        <taxon>Lachnospiraceae</taxon>
        <taxon>Marvinbryantia</taxon>
    </lineage>
</organism>
<evidence type="ECO:0000256" key="4">
    <source>
        <dbReference type="SAM" id="MobiDB-lite"/>
    </source>
</evidence>
<dbReference type="Proteomes" id="UP000005561">
    <property type="component" value="Unassembled WGS sequence"/>
</dbReference>
<evidence type="ECO:0000313" key="6">
    <source>
        <dbReference type="EMBL" id="EET61656.1"/>
    </source>
</evidence>
<proteinExistence type="predicted"/>
<keyword evidence="7" id="KW-1185">Reference proteome</keyword>
<protein>
    <submittedName>
        <fullName evidence="6">FAD binding domain protein</fullName>
    </submittedName>
</protein>
<name>C6LCJ2_9FIRM</name>
<evidence type="ECO:0000256" key="3">
    <source>
        <dbReference type="PIRSR" id="PIRSR630664-50"/>
    </source>
</evidence>
<dbReference type="InterPro" id="IPR027477">
    <property type="entry name" value="Succ_DH/fumarate_Rdtase_cat_sf"/>
</dbReference>
<dbReference type="SUPFAM" id="SSF51905">
    <property type="entry name" value="FAD/NAD(P)-binding domain"/>
    <property type="match status" value="1"/>
</dbReference>